<organism evidence="2 3">
    <name type="scientific">Funneliformis geosporum</name>
    <dbReference type="NCBI Taxonomy" id="1117311"/>
    <lineage>
        <taxon>Eukaryota</taxon>
        <taxon>Fungi</taxon>
        <taxon>Fungi incertae sedis</taxon>
        <taxon>Mucoromycota</taxon>
        <taxon>Glomeromycotina</taxon>
        <taxon>Glomeromycetes</taxon>
        <taxon>Glomerales</taxon>
        <taxon>Glomeraceae</taxon>
        <taxon>Funneliformis</taxon>
    </lineage>
</organism>
<name>A0A9W4T5E2_9GLOM</name>
<dbReference type="AlphaFoldDB" id="A0A9W4T5E2"/>
<reference evidence="2" key="1">
    <citation type="submission" date="2022-08" db="EMBL/GenBank/DDBJ databases">
        <authorList>
            <person name="Kallberg Y."/>
            <person name="Tangrot J."/>
            <person name="Rosling A."/>
        </authorList>
    </citation>
    <scope>NUCLEOTIDE SEQUENCE</scope>
    <source>
        <strain evidence="2">Wild A</strain>
    </source>
</reference>
<keyword evidence="3" id="KW-1185">Reference proteome</keyword>
<feature type="non-terminal residue" evidence="2">
    <location>
        <position position="1"/>
    </location>
</feature>
<accession>A0A9W4T5E2</accession>
<gene>
    <name evidence="2" type="ORF">FWILDA_LOCUS15717</name>
</gene>
<evidence type="ECO:0000313" key="2">
    <source>
        <dbReference type="EMBL" id="CAI2192717.1"/>
    </source>
</evidence>
<proteinExistence type="predicted"/>
<keyword evidence="1" id="KW-0175">Coiled coil</keyword>
<dbReference type="Proteomes" id="UP001153678">
    <property type="component" value="Unassembled WGS sequence"/>
</dbReference>
<comment type="caution">
    <text evidence="2">The sequence shown here is derived from an EMBL/GenBank/DDBJ whole genome shotgun (WGS) entry which is preliminary data.</text>
</comment>
<evidence type="ECO:0000256" key="1">
    <source>
        <dbReference type="SAM" id="Coils"/>
    </source>
</evidence>
<protein>
    <submittedName>
        <fullName evidence="2">4766_t:CDS:1</fullName>
    </submittedName>
</protein>
<evidence type="ECO:0000313" key="3">
    <source>
        <dbReference type="Proteomes" id="UP001153678"/>
    </source>
</evidence>
<feature type="coiled-coil region" evidence="1">
    <location>
        <begin position="15"/>
        <end position="42"/>
    </location>
</feature>
<sequence>MENNTNTQVNNQKQEDAITVEVEELRNEYDQYLKNCEDSSEEIIGDLKINEEVAKQIRNLENAYCSKVSAFRDKHLHSYYCLPQEK</sequence>
<dbReference type="EMBL" id="CAMKVN010008646">
    <property type="protein sequence ID" value="CAI2192717.1"/>
    <property type="molecule type" value="Genomic_DNA"/>
</dbReference>